<protein>
    <submittedName>
        <fullName evidence="9">Peptide/nickel transport system permease protein</fullName>
    </submittedName>
</protein>
<dbReference type="CDD" id="cd06261">
    <property type="entry name" value="TM_PBP2"/>
    <property type="match status" value="1"/>
</dbReference>
<evidence type="ECO:0000256" key="2">
    <source>
        <dbReference type="ARBA" id="ARBA00022448"/>
    </source>
</evidence>
<keyword evidence="2 7" id="KW-0813">Transport</keyword>
<comment type="similarity">
    <text evidence="7">Belongs to the binding-protein-dependent transport system permease family.</text>
</comment>
<dbReference type="PROSITE" id="PS50928">
    <property type="entry name" value="ABC_TM1"/>
    <property type="match status" value="1"/>
</dbReference>
<dbReference type="InterPro" id="IPR045621">
    <property type="entry name" value="BPD_transp_1_N"/>
</dbReference>
<reference evidence="9 10" key="1">
    <citation type="submission" date="2016-10" db="EMBL/GenBank/DDBJ databases">
        <authorList>
            <person name="de Groot N.N."/>
        </authorList>
    </citation>
    <scope>NUCLEOTIDE SEQUENCE [LARGE SCALE GENOMIC DNA]</scope>
    <source>
        <strain evidence="9 10">DSM 15345</strain>
    </source>
</reference>
<feature type="transmembrane region" description="Helical" evidence="7">
    <location>
        <begin position="182"/>
        <end position="201"/>
    </location>
</feature>
<evidence type="ECO:0000256" key="7">
    <source>
        <dbReference type="RuleBase" id="RU363032"/>
    </source>
</evidence>
<dbReference type="GO" id="GO:0005886">
    <property type="term" value="C:plasma membrane"/>
    <property type="evidence" value="ECO:0007669"/>
    <property type="project" value="UniProtKB-SubCell"/>
</dbReference>
<evidence type="ECO:0000256" key="5">
    <source>
        <dbReference type="ARBA" id="ARBA00022989"/>
    </source>
</evidence>
<dbReference type="PANTHER" id="PTHR43163:SF6">
    <property type="entry name" value="DIPEPTIDE TRANSPORT SYSTEM PERMEASE PROTEIN DPPB-RELATED"/>
    <property type="match status" value="1"/>
</dbReference>
<keyword evidence="10" id="KW-1185">Reference proteome</keyword>
<comment type="subcellular location">
    <subcellularLocation>
        <location evidence="1 7">Cell membrane</location>
        <topology evidence="1 7">Multi-pass membrane protein</topology>
    </subcellularLocation>
</comment>
<dbReference type="SUPFAM" id="SSF161098">
    <property type="entry name" value="MetI-like"/>
    <property type="match status" value="1"/>
</dbReference>
<dbReference type="InterPro" id="IPR035906">
    <property type="entry name" value="MetI-like_sf"/>
</dbReference>
<dbReference type="STRING" id="89524.SAMN05444370_104361"/>
<feature type="domain" description="ABC transmembrane type-1" evidence="8">
    <location>
        <begin position="95"/>
        <end position="300"/>
    </location>
</feature>
<keyword evidence="4 7" id="KW-0812">Transmembrane</keyword>
<dbReference type="Gene3D" id="1.10.3720.10">
    <property type="entry name" value="MetI-like"/>
    <property type="match status" value="1"/>
</dbReference>
<gene>
    <name evidence="9" type="ORF">SAMN05444370_104361</name>
</gene>
<proteinExistence type="inferred from homology"/>
<feature type="transmembrane region" description="Helical" evidence="7">
    <location>
        <begin position="281"/>
        <end position="303"/>
    </location>
</feature>
<name>A0A1H4ATL9_9RHOB</name>
<feature type="transmembrane region" description="Helical" evidence="7">
    <location>
        <begin position="12"/>
        <end position="30"/>
    </location>
</feature>
<sequence length="313" mass="33573">MLTFVARRLLHAIPILLGVSMLVFGLVQMIPGNPIDLLLPPEAPPELIAQMTAAYGFDKPLHIQYFSWLGRTLQGDLGYSIFTGAPVARELMSALGNTFVLAVPAALLGFALGVGLGALAAFHQGTWIDKAASAFAITGVSLPHYWFAIVLVVIFSVTLNWLPAQGMGFEGLPGSFAEARSLVLPVVTLSLIPMGVVARVVRATVLEVLNQEFVATLRAKGLIDREVLLHVLKNAAPAALAVMGLQFGYLLGGSILVETVFNWPGSGNLLNLAIFRRDVPVMQATIVVLAFFFVLVNLLVDIAQAAIDPRIRR</sequence>
<feature type="transmembrane region" description="Helical" evidence="7">
    <location>
        <begin position="99"/>
        <end position="122"/>
    </location>
</feature>
<feature type="transmembrane region" description="Helical" evidence="7">
    <location>
        <begin position="238"/>
        <end position="261"/>
    </location>
</feature>
<dbReference type="PANTHER" id="PTHR43163">
    <property type="entry name" value="DIPEPTIDE TRANSPORT SYSTEM PERMEASE PROTEIN DPPB-RELATED"/>
    <property type="match status" value="1"/>
</dbReference>
<dbReference type="InterPro" id="IPR000515">
    <property type="entry name" value="MetI-like"/>
</dbReference>
<accession>A0A1H4ATL9</accession>
<evidence type="ECO:0000256" key="4">
    <source>
        <dbReference type="ARBA" id="ARBA00022692"/>
    </source>
</evidence>
<organism evidence="9 10">
    <name type="scientific">Rubrimonas cliftonensis</name>
    <dbReference type="NCBI Taxonomy" id="89524"/>
    <lineage>
        <taxon>Bacteria</taxon>
        <taxon>Pseudomonadati</taxon>
        <taxon>Pseudomonadota</taxon>
        <taxon>Alphaproteobacteria</taxon>
        <taxon>Rhodobacterales</taxon>
        <taxon>Paracoccaceae</taxon>
        <taxon>Rubrimonas</taxon>
    </lineage>
</organism>
<dbReference type="Proteomes" id="UP000198703">
    <property type="component" value="Unassembled WGS sequence"/>
</dbReference>
<evidence type="ECO:0000313" key="10">
    <source>
        <dbReference type="Proteomes" id="UP000198703"/>
    </source>
</evidence>
<dbReference type="GO" id="GO:0071916">
    <property type="term" value="F:dipeptide transmembrane transporter activity"/>
    <property type="evidence" value="ECO:0007669"/>
    <property type="project" value="TreeGrafter"/>
</dbReference>
<evidence type="ECO:0000313" key="9">
    <source>
        <dbReference type="EMBL" id="SEA39117.1"/>
    </source>
</evidence>
<dbReference type="EMBL" id="FNQM01000004">
    <property type="protein sequence ID" value="SEA39117.1"/>
    <property type="molecule type" value="Genomic_DNA"/>
</dbReference>
<dbReference type="OrthoDB" id="9807402at2"/>
<evidence type="ECO:0000256" key="3">
    <source>
        <dbReference type="ARBA" id="ARBA00022475"/>
    </source>
</evidence>
<evidence type="ECO:0000256" key="6">
    <source>
        <dbReference type="ARBA" id="ARBA00023136"/>
    </source>
</evidence>
<dbReference type="RefSeq" id="WP_093252544.1">
    <property type="nucleotide sequence ID" value="NZ_FNQM01000004.1"/>
</dbReference>
<evidence type="ECO:0000259" key="8">
    <source>
        <dbReference type="PROSITE" id="PS50928"/>
    </source>
</evidence>
<keyword evidence="5 7" id="KW-1133">Transmembrane helix</keyword>
<evidence type="ECO:0000256" key="1">
    <source>
        <dbReference type="ARBA" id="ARBA00004651"/>
    </source>
</evidence>
<dbReference type="AlphaFoldDB" id="A0A1H4ATL9"/>
<keyword evidence="6 7" id="KW-0472">Membrane</keyword>
<keyword evidence="3" id="KW-1003">Cell membrane</keyword>
<dbReference type="Pfam" id="PF00528">
    <property type="entry name" value="BPD_transp_1"/>
    <property type="match status" value="1"/>
</dbReference>
<dbReference type="Pfam" id="PF19300">
    <property type="entry name" value="BPD_transp_1_N"/>
    <property type="match status" value="1"/>
</dbReference>
<feature type="transmembrane region" description="Helical" evidence="7">
    <location>
        <begin position="134"/>
        <end position="162"/>
    </location>
</feature>